<dbReference type="Proteomes" id="UP000183832">
    <property type="component" value="Unassembled WGS sequence"/>
</dbReference>
<dbReference type="EMBL" id="CVRI01000074">
    <property type="protein sequence ID" value="CRL08246.1"/>
    <property type="molecule type" value="Genomic_DNA"/>
</dbReference>
<keyword evidence="3" id="KW-1185">Reference proteome</keyword>
<organism evidence="2 3">
    <name type="scientific">Clunio marinus</name>
    <dbReference type="NCBI Taxonomy" id="568069"/>
    <lineage>
        <taxon>Eukaryota</taxon>
        <taxon>Metazoa</taxon>
        <taxon>Ecdysozoa</taxon>
        <taxon>Arthropoda</taxon>
        <taxon>Hexapoda</taxon>
        <taxon>Insecta</taxon>
        <taxon>Pterygota</taxon>
        <taxon>Neoptera</taxon>
        <taxon>Endopterygota</taxon>
        <taxon>Diptera</taxon>
        <taxon>Nematocera</taxon>
        <taxon>Chironomoidea</taxon>
        <taxon>Chironomidae</taxon>
        <taxon>Clunio</taxon>
    </lineage>
</organism>
<feature type="compositionally biased region" description="Polar residues" evidence="1">
    <location>
        <begin position="51"/>
        <end position="65"/>
    </location>
</feature>
<evidence type="ECO:0000256" key="1">
    <source>
        <dbReference type="SAM" id="MobiDB-lite"/>
    </source>
</evidence>
<feature type="region of interest" description="Disordered" evidence="1">
    <location>
        <begin position="16"/>
        <end position="73"/>
    </location>
</feature>
<accession>A0A1J1J9P7</accession>
<name>A0A1J1J9P7_9DIPT</name>
<evidence type="ECO:0000313" key="3">
    <source>
        <dbReference type="Proteomes" id="UP000183832"/>
    </source>
</evidence>
<evidence type="ECO:0000313" key="2">
    <source>
        <dbReference type="EMBL" id="CRL08246.1"/>
    </source>
</evidence>
<protein>
    <submittedName>
        <fullName evidence="2">CLUMA_CG021173, isoform A</fullName>
    </submittedName>
</protein>
<reference evidence="2 3" key="1">
    <citation type="submission" date="2015-04" db="EMBL/GenBank/DDBJ databases">
        <authorList>
            <person name="Syromyatnikov M.Y."/>
            <person name="Popov V.N."/>
        </authorList>
    </citation>
    <scope>NUCLEOTIDE SEQUENCE [LARGE SCALE GENOMIC DNA]</scope>
</reference>
<sequence length="73" mass="8225">MFRKSAAKTFQFLEQANDESKKTQQSLYRPATKPRIVQQTATADHKGIKKSISTPGTTDQLVQQMDHSECISL</sequence>
<proteinExistence type="predicted"/>
<dbReference type="AlphaFoldDB" id="A0A1J1J9P7"/>
<gene>
    <name evidence="2" type="ORF">CLUMA_CG021173</name>
</gene>